<protein>
    <submittedName>
        <fullName evidence="2">Uncharacterized protein</fullName>
    </submittedName>
</protein>
<reference evidence="2 3" key="1">
    <citation type="journal article" date="2012" name="Genome Biol.">
        <title>Sequencing three crocodilian genomes to illuminate the evolution of archosaurs and amniotes.</title>
        <authorList>
            <person name="St John J.A."/>
            <person name="Braun E.L."/>
            <person name="Isberg S.R."/>
            <person name="Miles L.G."/>
            <person name="Chong A.Y."/>
            <person name="Gongora J."/>
            <person name="Dalzell P."/>
            <person name="Moran C."/>
            <person name="Bed'hom B."/>
            <person name="Abzhanov A."/>
            <person name="Burgess S.C."/>
            <person name="Cooksey A.M."/>
            <person name="Castoe T.A."/>
            <person name="Crawford N.G."/>
            <person name="Densmore L.D."/>
            <person name="Drew J.C."/>
            <person name="Edwards S.V."/>
            <person name="Faircloth B.C."/>
            <person name="Fujita M.K."/>
            <person name="Greenwold M.J."/>
            <person name="Hoffmann F.G."/>
            <person name="Howard J.M."/>
            <person name="Iguchi T."/>
            <person name="Janes D.E."/>
            <person name="Khan S.Y."/>
            <person name="Kohno S."/>
            <person name="de Koning A.J."/>
            <person name="Lance S.L."/>
            <person name="McCarthy F.M."/>
            <person name="McCormack J.E."/>
            <person name="Merchant M.E."/>
            <person name="Peterson D.G."/>
            <person name="Pollock D.D."/>
            <person name="Pourmand N."/>
            <person name="Raney B.J."/>
            <person name="Roessler K.A."/>
            <person name="Sanford J.R."/>
            <person name="Sawyer R.H."/>
            <person name="Schmidt C.J."/>
            <person name="Triplett E.W."/>
            <person name="Tuberville T.D."/>
            <person name="Venegas-Anaya M."/>
            <person name="Howard J.T."/>
            <person name="Jarvis E.D."/>
            <person name="Guillette L.J.Jr."/>
            <person name="Glenn T.C."/>
            <person name="Green R.E."/>
            <person name="Ray D.A."/>
        </authorList>
    </citation>
    <scope>NUCLEOTIDE SEQUENCE [LARGE SCALE GENOMIC DNA]</scope>
    <source>
        <strain evidence="2">KSC_2009_1</strain>
    </source>
</reference>
<evidence type="ECO:0000313" key="2">
    <source>
        <dbReference type="EMBL" id="KYO26121.1"/>
    </source>
</evidence>
<evidence type="ECO:0000256" key="1">
    <source>
        <dbReference type="SAM" id="MobiDB-lite"/>
    </source>
</evidence>
<dbReference type="Proteomes" id="UP000050525">
    <property type="component" value="Unassembled WGS sequence"/>
</dbReference>
<sequence>MGNAERDWDSSESIERKKEEKIWKLEGGTGDQQGSKNIWVNVQKDFLASWSKPYPSTSSAHKEEMFDSWDSSSPCILGQDSQLFHHSHKTMATPG</sequence>
<feature type="compositionally biased region" description="Basic and acidic residues" evidence="1">
    <location>
        <begin position="1"/>
        <end position="24"/>
    </location>
</feature>
<feature type="region of interest" description="Disordered" evidence="1">
    <location>
        <begin position="1"/>
        <end position="35"/>
    </location>
</feature>
<organism evidence="2 3">
    <name type="scientific">Alligator mississippiensis</name>
    <name type="common">American alligator</name>
    <dbReference type="NCBI Taxonomy" id="8496"/>
    <lineage>
        <taxon>Eukaryota</taxon>
        <taxon>Metazoa</taxon>
        <taxon>Chordata</taxon>
        <taxon>Craniata</taxon>
        <taxon>Vertebrata</taxon>
        <taxon>Euteleostomi</taxon>
        <taxon>Archelosauria</taxon>
        <taxon>Archosauria</taxon>
        <taxon>Crocodylia</taxon>
        <taxon>Alligatoridae</taxon>
        <taxon>Alligatorinae</taxon>
        <taxon>Alligator</taxon>
    </lineage>
</organism>
<comment type="caution">
    <text evidence="2">The sequence shown here is derived from an EMBL/GenBank/DDBJ whole genome shotgun (WGS) entry which is preliminary data.</text>
</comment>
<accession>A0A151MNJ0</accession>
<proteinExistence type="predicted"/>
<gene>
    <name evidence="2" type="ORF">Y1Q_0003869</name>
</gene>
<dbReference type="AlphaFoldDB" id="A0A151MNJ0"/>
<evidence type="ECO:0000313" key="3">
    <source>
        <dbReference type="Proteomes" id="UP000050525"/>
    </source>
</evidence>
<keyword evidence="3" id="KW-1185">Reference proteome</keyword>
<dbReference type="EMBL" id="AKHW03005657">
    <property type="protein sequence ID" value="KYO26121.1"/>
    <property type="molecule type" value="Genomic_DNA"/>
</dbReference>
<name>A0A151MNJ0_ALLMI</name>